<feature type="region of interest" description="Disordered" evidence="1">
    <location>
        <begin position="65"/>
        <end position="85"/>
    </location>
</feature>
<dbReference type="WBParaSite" id="SPAL_0001754100.1">
    <property type="protein sequence ID" value="SPAL_0001754100.1"/>
    <property type="gene ID" value="SPAL_0001754100"/>
</dbReference>
<keyword evidence="2" id="KW-1185">Reference proteome</keyword>
<dbReference type="STRING" id="174720.A0A0N5CI84"/>
<evidence type="ECO:0000313" key="2">
    <source>
        <dbReference type="Proteomes" id="UP000046392"/>
    </source>
</evidence>
<organism evidence="2 3">
    <name type="scientific">Strongyloides papillosus</name>
    <name type="common">Intestinal threadworm</name>
    <dbReference type="NCBI Taxonomy" id="174720"/>
    <lineage>
        <taxon>Eukaryota</taxon>
        <taxon>Metazoa</taxon>
        <taxon>Ecdysozoa</taxon>
        <taxon>Nematoda</taxon>
        <taxon>Chromadorea</taxon>
        <taxon>Rhabditida</taxon>
        <taxon>Tylenchina</taxon>
        <taxon>Panagrolaimomorpha</taxon>
        <taxon>Strongyloidoidea</taxon>
        <taxon>Strongyloididae</taxon>
        <taxon>Strongyloides</taxon>
    </lineage>
</organism>
<reference evidence="3" key="1">
    <citation type="submission" date="2017-02" db="UniProtKB">
        <authorList>
            <consortium name="WormBaseParasite"/>
        </authorList>
    </citation>
    <scope>IDENTIFICATION</scope>
</reference>
<proteinExistence type="predicted"/>
<name>A0A0N5CI84_STREA</name>
<evidence type="ECO:0000256" key="1">
    <source>
        <dbReference type="SAM" id="MobiDB-lite"/>
    </source>
</evidence>
<evidence type="ECO:0000313" key="3">
    <source>
        <dbReference type="WBParaSite" id="SPAL_0001754100.1"/>
    </source>
</evidence>
<dbReference type="Proteomes" id="UP000046392">
    <property type="component" value="Unplaced"/>
</dbReference>
<sequence>MSVGVPFEILIKRSSLAIIPQLFLMEIILYGSFKFFQNSSNGIIGKKIDEVHKVGTKKYGEEYPKKTRKENKKVVSPGRIYKKNN</sequence>
<protein>
    <submittedName>
        <fullName evidence="3">Uncharacterized protein</fullName>
    </submittedName>
</protein>
<accession>A0A0N5CI84</accession>
<dbReference type="AlphaFoldDB" id="A0A0N5CI84"/>